<evidence type="ECO:0000313" key="9">
    <source>
        <dbReference type="Proteomes" id="UP000287394"/>
    </source>
</evidence>
<keyword evidence="6 7" id="KW-0472">Membrane</keyword>
<dbReference type="KEGG" id="ccot:CCAX7_24640"/>
<dbReference type="Gene3D" id="1.10.3720.10">
    <property type="entry name" value="MetI-like"/>
    <property type="match status" value="1"/>
</dbReference>
<name>A0A402CVI5_9BACT</name>
<organism evidence="8 9">
    <name type="scientific">Capsulimonas corticalis</name>
    <dbReference type="NCBI Taxonomy" id="2219043"/>
    <lineage>
        <taxon>Bacteria</taxon>
        <taxon>Bacillati</taxon>
        <taxon>Armatimonadota</taxon>
        <taxon>Armatimonadia</taxon>
        <taxon>Capsulimonadales</taxon>
        <taxon>Capsulimonadaceae</taxon>
        <taxon>Capsulimonas</taxon>
    </lineage>
</organism>
<proteinExistence type="inferred from homology"/>
<gene>
    <name evidence="8" type="ORF">CCAX7_24640</name>
</gene>
<keyword evidence="4 7" id="KW-0812">Transmembrane</keyword>
<evidence type="ECO:0000256" key="6">
    <source>
        <dbReference type="ARBA" id="ARBA00023136"/>
    </source>
</evidence>
<evidence type="ECO:0000256" key="3">
    <source>
        <dbReference type="ARBA" id="ARBA00022475"/>
    </source>
</evidence>
<dbReference type="InterPro" id="IPR035906">
    <property type="entry name" value="MetI-like_sf"/>
</dbReference>
<dbReference type="Pfam" id="PF00528">
    <property type="entry name" value="BPD_transp_1"/>
    <property type="match status" value="1"/>
</dbReference>
<protein>
    <submittedName>
        <fullName evidence="8">Sugar ABC transporter permease</fullName>
    </submittedName>
</protein>
<dbReference type="SUPFAM" id="SSF161098">
    <property type="entry name" value="MetI-like"/>
    <property type="match status" value="1"/>
</dbReference>
<dbReference type="PANTHER" id="PTHR30193">
    <property type="entry name" value="ABC TRANSPORTER PERMEASE PROTEIN"/>
    <property type="match status" value="1"/>
</dbReference>
<accession>A0A402CVI5</accession>
<dbReference type="OrthoDB" id="9787541at2"/>
<comment type="subcellular location">
    <subcellularLocation>
        <location evidence="1 7">Cell membrane</location>
        <topology evidence="1 7">Multi-pass membrane protein</topology>
    </subcellularLocation>
</comment>
<keyword evidence="3" id="KW-1003">Cell membrane</keyword>
<keyword evidence="5 7" id="KW-1133">Transmembrane helix</keyword>
<dbReference type="GO" id="GO:0005886">
    <property type="term" value="C:plasma membrane"/>
    <property type="evidence" value="ECO:0007669"/>
    <property type="project" value="UniProtKB-SubCell"/>
</dbReference>
<feature type="transmembrane region" description="Helical" evidence="7">
    <location>
        <begin position="79"/>
        <end position="101"/>
    </location>
</feature>
<dbReference type="InterPro" id="IPR051393">
    <property type="entry name" value="ABC_transporter_permease"/>
</dbReference>
<dbReference type="RefSeq" id="WP_119321371.1">
    <property type="nucleotide sequence ID" value="NZ_AP025739.1"/>
</dbReference>
<keyword evidence="9" id="KW-1185">Reference proteome</keyword>
<feature type="transmembrane region" description="Helical" evidence="7">
    <location>
        <begin position="271"/>
        <end position="291"/>
    </location>
</feature>
<comment type="similarity">
    <text evidence="7">Belongs to the binding-protein-dependent transport system permease family.</text>
</comment>
<evidence type="ECO:0000256" key="5">
    <source>
        <dbReference type="ARBA" id="ARBA00022989"/>
    </source>
</evidence>
<dbReference type="PROSITE" id="PS50928">
    <property type="entry name" value="ABC_TM1"/>
    <property type="match status" value="1"/>
</dbReference>
<feature type="transmembrane region" description="Helical" evidence="7">
    <location>
        <begin position="168"/>
        <end position="190"/>
    </location>
</feature>
<dbReference type="InterPro" id="IPR000515">
    <property type="entry name" value="MetI-like"/>
</dbReference>
<dbReference type="AlphaFoldDB" id="A0A402CVI5"/>
<dbReference type="Proteomes" id="UP000287394">
    <property type="component" value="Chromosome"/>
</dbReference>
<dbReference type="GO" id="GO:0055085">
    <property type="term" value="P:transmembrane transport"/>
    <property type="evidence" value="ECO:0007669"/>
    <property type="project" value="InterPro"/>
</dbReference>
<dbReference type="FunCoup" id="A0A402CVI5">
    <property type="interactions" value="66"/>
</dbReference>
<sequence>MTTETPKPSLSLWRHRHFYLFIAPFFLIFAVFGLYPLLFSLYLSFVKWDGLTQIHWAGLSNFQKMAHDDQLWTALSNTVVIGLLYVPPMMILAFVFAQLLNAPWLKFKSLYRAAFFIPCVTPMAVIAFVFQLIFSSEHGVLNYALQHLFPFLHLTPIPWLESEGWSKAAIAILVVWRWTGYNMVLMLAGLQGIPGDYYEAAELDGASKIQQMIHITLPLLKPTLAFCGLLSLLGTLYMFDEIFVMTNGGPGSSSTNFGMYLFQISFDDFRLGYASCVAYSVALIVVLATMLMNRMNRKNVEAGLR</sequence>
<feature type="transmembrane region" description="Helical" evidence="7">
    <location>
        <begin position="219"/>
        <end position="239"/>
    </location>
</feature>
<feature type="transmembrane region" description="Helical" evidence="7">
    <location>
        <begin position="18"/>
        <end position="43"/>
    </location>
</feature>
<feature type="transmembrane region" description="Helical" evidence="7">
    <location>
        <begin position="113"/>
        <end position="134"/>
    </location>
</feature>
<dbReference type="EMBL" id="AP025739">
    <property type="protein sequence ID" value="BDI30413.1"/>
    <property type="molecule type" value="Genomic_DNA"/>
</dbReference>
<evidence type="ECO:0000256" key="7">
    <source>
        <dbReference type="RuleBase" id="RU363032"/>
    </source>
</evidence>
<dbReference type="PANTHER" id="PTHR30193:SF37">
    <property type="entry name" value="INNER MEMBRANE ABC TRANSPORTER PERMEASE PROTEIN YCJO"/>
    <property type="match status" value="1"/>
</dbReference>
<evidence type="ECO:0000256" key="2">
    <source>
        <dbReference type="ARBA" id="ARBA00022448"/>
    </source>
</evidence>
<reference evidence="8 9" key="1">
    <citation type="journal article" date="2019" name="Int. J. Syst. Evol. Microbiol.">
        <title>Capsulimonas corticalis gen. nov., sp. nov., an aerobic capsulated bacterium, of a novel bacterial order, Capsulimonadales ord. nov., of the class Armatimonadia of the phylum Armatimonadetes.</title>
        <authorList>
            <person name="Li J."/>
            <person name="Kudo C."/>
            <person name="Tonouchi A."/>
        </authorList>
    </citation>
    <scope>NUCLEOTIDE SEQUENCE [LARGE SCALE GENOMIC DNA]</scope>
    <source>
        <strain evidence="8 9">AX-7</strain>
    </source>
</reference>
<keyword evidence="2 7" id="KW-0813">Transport</keyword>
<evidence type="ECO:0000256" key="4">
    <source>
        <dbReference type="ARBA" id="ARBA00022692"/>
    </source>
</evidence>
<dbReference type="CDD" id="cd06261">
    <property type="entry name" value="TM_PBP2"/>
    <property type="match status" value="1"/>
</dbReference>
<evidence type="ECO:0000256" key="1">
    <source>
        <dbReference type="ARBA" id="ARBA00004651"/>
    </source>
</evidence>
<evidence type="ECO:0000313" key="8">
    <source>
        <dbReference type="EMBL" id="BDI30413.1"/>
    </source>
</evidence>